<evidence type="ECO:0000313" key="12">
    <source>
        <dbReference type="Proteomes" id="UP000663828"/>
    </source>
</evidence>
<dbReference type="EMBL" id="CAJNOR010005363">
    <property type="protein sequence ID" value="CAF1558990.1"/>
    <property type="molecule type" value="Genomic_DNA"/>
</dbReference>
<dbReference type="UniPathway" id="UPA00142">
    <property type="reaction ID" value="UER00209"/>
</dbReference>
<keyword evidence="7 10" id="KW-0067">ATP-binding</keyword>
<dbReference type="PANTHER" id="PTHR11164:SF0">
    <property type="entry name" value="GLUTAMATE--CYSTEINE LIGASE CATALYTIC SUBUNIT"/>
    <property type="match status" value="1"/>
</dbReference>
<comment type="catalytic activity">
    <reaction evidence="10">
        <text>L-cysteine + L-glutamate + ATP = gamma-L-glutamyl-L-cysteine + ADP + phosphate + H(+)</text>
        <dbReference type="Rhea" id="RHEA:13285"/>
        <dbReference type="ChEBI" id="CHEBI:15378"/>
        <dbReference type="ChEBI" id="CHEBI:29985"/>
        <dbReference type="ChEBI" id="CHEBI:30616"/>
        <dbReference type="ChEBI" id="CHEBI:35235"/>
        <dbReference type="ChEBI" id="CHEBI:43474"/>
        <dbReference type="ChEBI" id="CHEBI:58173"/>
        <dbReference type="ChEBI" id="CHEBI:456216"/>
        <dbReference type="EC" id="6.3.2.2"/>
    </reaction>
</comment>
<protein>
    <recommendedName>
        <fullName evidence="3 10">Glutamate--cysteine ligase</fullName>
        <ecNumber evidence="3 10">6.3.2.2</ecNumber>
    </recommendedName>
    <alternativeName>
        <fullName evidence="9 10">Gamma-ECS</fullName>
    </alternativeName>
    <alternativeName>
        <fullName evidence="8 10">Gamma-glutamylcysteine synthetase</fullName>
    </alternativeName>
</protein>
<dbReference type="InterPro" id="IPR014746">
    <property type="entry name" value="Gln_synth/guanido_kin_cat_dom"/>
</dbReference>
<comment type="caution">
    <text evidence="11">The sequence shown here is derived from an EMBL/GenBank/DDBJ whole genome shotgun (WGS) entry which is preliminary data.</text>
</comment>
<comment type="similarity">
    <text evidence="2 10">Belongs to the glutamate--cysteine ligase type 3 family.</text>
</comment>
<dbReference type="AlphaFoldDB" id="A0A815XKQ8"/>
<name>A0A815XKQ8_ADIRI</name>
<evidence type="ECO:0000256" key="9">
    <source>
        <dbReference type="ARBA" id="ARBA00032122"/>
    </source>
</evidence>
<dbReference type="InterPro" id="IPR038765">
    <property type="entry name" value="Papain-like_cys_pep_sf"/>
</dbReference>
<keyword evidence="4 10" id="KW-0436">Ligase</keyword>
<sequence length="816" mass="95599">MLDNRHVDVSRLFIYYNSRCIDGLDSVNMEDNGTRITSAIEALKKWGCCKEDTYPYNEKNKNTKPSQHCYDEGENYRIKKFMQIKVDLNEMKACLAESYPFVFGLRLFESFAQARDQYGRVPMPTLFPRNKDKMIGQHTMLAVGYNDDHSSDFPLNISNNLSENRNDRRVLSKVSANSSNVLLEERTEMNANTLFIPSSEMKTSKSKEYSSHFLCNEFIIYRAGRPLTWKEIVEVRTLLKNDACNDLIKIFRKHSERKNDPFLWGDEIEYSLVRFDHENQHVQLLLKADELLAKLNENLDKESCPVEFHAEDCNFVIEGIPSIPYSSQISSFPLVETNMKSRREVVQRFLNPNEFILTFSAFPRLGCFHCTYPEYESDPLNSFEYSLTCSDYYKTPEYPRTMFLNKNVIERRQGKVSVNVPIMKDTNTSDPFEDDFSSYGVENWQKYVETRQINHIHLDSSSIGWGCSCLQVTLQASSFHESLLLYDQLIPLTPLFLSLSTSCPIWRGYLSEVDSRWNILSKTTDDRTNEELNENLIEFSRYASVPCYLLNSSESFNDLFIHYDKEIYEKLIENNCPSVVAKHFAHLFIRDPLYVTDQQVNFEQNSSTNLFKFENHNSMIWNSLRFKPPVTDEMTSLGWRIEFRPMELQLTDFENAALSVFLILLTRSILSFEIDLRIPISLIHENMQRAQVKNTIQQMKFYFRKQNHICEMTIDEIINGSENYFGLKSLVLNYLNSFEDIDISTRQTMNEYIEFISQRAKGDLLSNAMWMRKSIENHHLYQHDSIVSEQIQYDLFRQIEQIANQKQLNLSHLISN</sequence>
<dbReference type="GO" id="GO:0006750">
    <property type="term" value="P:glutathione biosynthetic process"/>
    <property type="evidence" value="ECO:0007669"/>
    <property type="project" value="UniProtKB-UniRule"/>
</dbReference>
<evidence type="ECO:0000256" key="4">
    <source>
        <dbReference type="ARBA" id="ARBA00022598"/>
    </source>
</evidence>
<dbReference type="Proteomes" id="UP000663828">
    <property type="component" value="Unassembled WGS sequence"/>
</dbReference>
<keyword evidence="6 10" id="KW-0547">Nucleotide-binding</keyword>
<evidence type="ECO:0000256" key="8">
    <source>
        <dbReference type="ARBA" id="ARBA00030585"/>
    </source>
</evidence>
<dbReference type="Gene3D" id="1.10.8.960">
    <property type="match status" value="1"/>
</dbReference>
<evidence type="ECO:0000313" key="11">
    <source>
        <dbReference type="EMBL" id="CAF1558990.1"/>
    </source>
</evidence>
<reference evidence="11" key="1">
    <citation type="submission" date="2021-02" db="EMBL/GenBank/DDBJ databases">
        <authorList>
            <person name="Nowell W R."/>
        </authorList>
    </citation>
    <scope>NUCLEOTIDE SEQUENCE</scope>
</reference>
<evidence type="ECO:0000256" key="5">
    <source>
        <dbReference type="ARBA" id="ARBA00022684"/>
    </source>
</evidence>
<dbReference type="EC" id="6.3.2.2" evidence="3 10"/>
<evidence type="ECO:0000256" key="10">
    <source>
        <dbReference type="RuleBase" id="RU367135"/>
    </source>
</evidence>
<dbReference type="SUPFAM" id="SSF54001">
    <property type="entry name" value="Cysteine proteinases"/>
    <property type="match status" value="1"/>
</dbReference>
<gene>
    <name evidence="11" type="ORF">XAT740_LOCUS43474</name>
</gene>
<dbReference type="GO" id="GO:0005524">
    <property type="term" value="F:ATP binding"/>
    <property type="evidence" value="ECO:0007669"/>
    <property type="project" value="UniProtKB-UniRule"/>
</dbReference>
<evidence type="ECO:0000256" key="2">
    <source>
        <dbReference type="ARBA" id="ARBA00008100"/>
    </source>
</evidence>
<organism evidence="11 12">
    <name type="scientific">Adineta ricciae</name>
    <name type="common">Rotifer</name>
    <dbReference type="NCBI Taxonomy" id="249248"/>
    <lineage>
        <taxon>Eukaryota</taxon>
        <taxon>Metazoa</taxon>
        <taxon>Spiralia</taxon>
        <taxon>Gnathifera</taxon>
        <taxon>Rotifera</taxon>
        <taxon>Eurotatoria</taxon>
        <taxon>Bdelloidea</taxon>
        <taxon>Adinetida</taxon>
        <taxon>Adinetidae</taxon>
        <taxon>Adineta</taxon>
    </lineage>
</organism>
<dbReference type="CDD" id="cd02619">
    <property type="entry name" value="Peptidase_C1"/>
    <property type="match status" value="1"/>
</dbReference>
<comment type="pathway">
    <text evidence="1 10">Sulfur metabolism; glutathione biosynthesis; glutathione from L-cysteine and L-glutamate: step 1/2.</text>
</comment>
<proteinExistence type="inferred from homology"/>
<evidence type="ECO:0000256" key="6">
    <source>
        <dbReference type="ARBA" id="ARBA00022741"/>
    </source>
</evidence>
<dbReference type="SUPFAM" id="SSF55931">
    <property type="entry name" value="Glutamine synthetase/guanido kinase"/>
    <property type="match status" value="1"/>
</dbReference>
<dbReference type="Gene3D" id="3.90.70.10">
    <property type="entry name" value="Cysteine proteinases"/>
    <property type="match status" value="1"/>
</dbReference>
<dbReference type="GO" id="GO:0004357">
    <property type="term" value="F:glutamate-cysteine ligase activity"/>
    <property type="evidence" value="ECO:0007669"/>
    <property type="project" value="UniProtKB-UniRule"/>
</dbReference>
<keyword evidence="12" id="KW-1185">Reference proteome</keyword>
<evidence type="ECO:0000256" key="1">
    <source>
        <dbReference type="ARBA" id="ARBA00005006"/>
    </source>
</evidence>
<dbReference type="Gene3D" id="3.30.590.50">
    <property type="match status" value="2"/>
</dbReference>
<evidence type="ECO:0000256" key="3">
    <source>
        <dbReference type="ARBA" id="ARBA00012220"/>
    </source>
</evidence>
<evidence type="ECO:0000256" key="7">
    <source>
        <dbReference type="ARBA" id="ARBA00022840"/>
    </source>
</evidence>
<dbReference type="Pfam" id="PF03074">
    <property type="entry name" value="GCS"/>
    <property type="match status" value="1"/>
</dbReference>
<dbReference type="PANTHER" id="PTHR11164">
    <property type="entry name" value="GLUTAMATE CYSTEINE LIGASE"/>
    <property type="match status" value="1"/>
</dbReference>
<dbReference type="InterPro" id="IPR004308">
    <property type="entry name" value="GCS"/>
</dbReference>
<accession>A0A815XKQ8</accession>
<keyword evidence="5 10" id="KW-0317">Glutathione biosynthesis</keyword>